<evidence type="ECO:0000313" key="3">
    <source>
        <dbReference type="Proteomes" id="UP000268823"/>
    </source>
</evidence>
<feature type="region of interest" description="Disordered" evidence="1">
    <location>
        <begin position="161"/>
        <end position="202"/>
    </location>
</feature>
<dbReference type="AlphaFoldDB" id="A0A3M7F8U8"/>
<feature type="compositionally biased region" description="Basic and acidic residues" evidence="1">
    <location>
        <begin position="182"/>
        <end position="193"/>
    </location>
</feature>
<organism evidence="2 3">
    <name type="scientific">Hortaea werneckii</name>
    <name type="common">Black yeast</name>
    <name type="synonym">Cladosporium werneckii</name>
    <dbReference type="NCBI Taxonomy" id="91943"/>
    <lineage>
        <taxon>Eukaryota</taxon>
        <taxon>Fungi</taxon>
        <taxon>Dikarya</taxon>
        <taxon>Ascomycota</taxon>
        <taxon>Pezizomycotina</taxon>
        <taxon>Dothideomycetes</taxon>
        <taxon>Dothideomycetidae</taxon>
        <taxon>Mycosphaerellales</taxon>
        <taxon>Teratosphaeriaceae</taxon>
        <taxon>Hortaea</taxon>
    </lineage>
</organism>
<reference evidence="2 3" key="1">
    <citation type="journal article" date="2018" name="BMC Genomics">
        <title>Genomic evidence for intraspecific hybridization in a clonal and extremely halotolerant yeast.</title>
        <authorList>
            <person name="Gostincar C."/>
            <person name="Stajich J.E."/>
            <person name="Zupancic J."/>
            <person name="Zalar P."/>
            <person name="Gunde-Cimerman N."/>
        </authorList>
    </citation>
    <scope>NUCLEOTIDE SEQUENCE [LARGE SCALE GENOMIC DNA]</scope>
    <source>
        <strain evidence="2 3">EXF-2788</strain>
    </source>
</reference>
<comment type="caution">
    <text evidence="2">The sequence shown here is derived from an EMBL/GenBank/DDBJ whole genome shotgun (WGS) entry which is preliminary data.</text>
</comment>
<dbReference type="EMBL" id="QWIR01000133">
    <property type="protein sequence ID" value="RMY85308.1"/>
    <property type="molecule type" value="Genomic_DNA"/>
</dbReference>
<evidence type="ECO:0000256" key="1">
    <source>
        <dbReference type="SAM" id="MobiDB-lite"/>
    </source>
</evidence>
<gene>
    <name evidence="2" type="ORF">D0861_06526</name>
</gene>
<dbReference type="Proteomes" id="UP000268823">
    <property type="component" value="Unassembled WGS sequence"/>
</dbReference>
<dbReference type="OrthoDB" id="3813065at2759"/>
<accession>A0A3M7F8U8</accession>
<protein>
    <submittedName>
        <fullName evidence="2">Uncharacterized protein</fullName>
    </submittedName>
</protein>
<proteinExistence type="predicted"/>
<name>A0A3M7F8U8_HORWE</name>
<dbReference type="VEuPathDB" id="FungiDB:BTJ68_10590"/>
<sequence>MVVLPFAFAEEDEAGQRLHIPQNRKVWGEVLELLKGMDLTELTITVLGRSCPRPCAAGENTATGCHSADVNNDGAVSSHWEVDWRWIAKAVMSSLQCNLSKNGITFAASNSEDHNTKREHPSTIKPSKVQQIAALSWNALESSTAGWHTCDTLAYDGQRKQSWAGEEEGEQEPRTYKTPIRQGRDARKGHGVDEDVDASGLF</sequence>
<evidence type="ECO:0000313" key="2">
    <source>
        <dbReference type="EMBL" id="RMY85308.1"/>
    </source>
</evidence>